<dbReference type="EMBL" id="QEAQ01000020">
    <property type="protein sequence ID" value="TPX59933.1"/>
    <property type="molecule type" value="Genomic_DNA"/>
</dbReference>
<evidence type="ECO:0000256" key="2">
    <source>
        <dbReference type="SAM" id="SignalP"/>
    </source>
</evidence>
<dbReference type="AlphaFoldDB" id="A0A507E788"/>
<reference evidence="3 4" key="1">
    <citation type="journal article" date="2019" name="Sci. Rep.">
        <title>Comparative genomics of chytrid fungi reveal insights into the obligate biotrophic and pathogenic lifestyle of Synchytrium endobioticum.</title>
        <authorList>
            <person name="van de Vossenberg B.T.L.H."/>
            <person name="Warris S."/>
            <person name="Nguyen H.D.T."/>
            <person name="van Gent-Pelzer M.P.E."/>
            <person name="Joly D.L."/>
            <person name="van de Geest H.C."/>
            <person name="Bonants P.J.M."/>
            <person name="Smith D.S."/>
            <person name="Levesque C.A."/>
            <person name="van der Lee T.A.J."/>
        </authorList>
    </citation>
    <scope>NUCLEOTIDE SEQUENCE [LARGE SCALE GENOMIC DNA]</scope>
    <source>
        <strain evidence="3 4">CBS 809.83</strain>
    </source>
</reference>
<dbReference type="InterPro" id="IPR052965">
    <property type="entry name" value="Pigment-catalase-like"/>
</dbReference>
<comment type="caution">
    <text evidence="3">The sequence shown here is derived from an EMBL/GenBank/DDBJ whole genome shotgun (WGS) entry which is preliminary data.</text>
</comment>
<feature type="compositionally biased region" description="Pro residues" evidence="1">
    <location>
        <begin position="98"/>
        <end position="116"/>
    </location>
</feature>
<dbReference type="STRING" id="109895.A0A507E788"/>
<sequence>MLVKALASAFLLVASATTAVARPVSEITSVGKRAVVEAAEPPVAGEVAVTSAPKEAAPAVPASASPSVTVAASPAGSAVPDIEVLASIPAGGAAATPAPTPAPAPAGGATPPPPPGTMAGTPPAAPAPAGAPSSTDLFVLNYALTLEHLEAAFYKEALAKFDAAAFTAAGMDPAIRDQMLVVQSHEVTHVTTLTSVIESTFGPGNAVPPCEYNFGLDTVAGFVATAAALERTGVSAYTGAIKFIAADAIKTAGATIATIEGRHASLLNALNTQKVNNVVSNVNPIPAPFDTPLGFTPVFSIAAPLIKACPFALPVQPFPALTLSKSIGNFRDNIGLLFTATLTDQQLTTPGALHCATLFGLAQKRTPVTISTDPRSGGMLADCEIPIEAQGFQELMVFIVNADLDVTIDNDKHVIAGPTTFQVLEKALVKVATS</sequence>
<dbReference type="Proteomes" id="UP000318582">
    <property type="component" value="Unassembled WGS sequence"/>
</dbReference>
<dbReference type="Pfam" id="PF13668">
    <property type="entry name" value="Ferritin_2"/>
    <property type="match status" value="1"/>
</dbReference>
<dbReference type="PANTHER" id="PTHR31694">
    <property type="entry name" value="DESICCATION-LIKE PROTEIN"/>
    <property type="match status" value="1"/>
</dbReference>
<evidence type="ECO:0000313" key="4">
    <source>
        <dbReference type="Proteomes" id="UP000318582"/>
    </source>
</evidence>
<dbReference type="PANTHER" id="PTHR31694:SF26">
    <property type="entry name" value="OS05G0151100 PROTEIN"/>
    <property type="match status" value="1"/>
</dbReference>
<accession>A0A507E788</accession>
<evidence type="ECO:0000313" key="3">
    <source>
        <dbReference type="EMBL" id="TPX59933.1"/>
    </source>
</evidence>
<feature type="compositionally biased region" description="Low complexity" evidence="1">
    <location>
        <begin position="117"/>
        <end position="130"/>
    </location>
</feature>
<evidence type="ECO:0000256" key="1">
    <source>
        <dbReference type="SAM" id="MobiDB-lite"/>
    </source>
</evidence>
<keyword evidence="2" id="KW-0732">Signal</keyword>
<protein>
    <recommendedName>
        <fullName evidence="5">Ferritin-like diiron domain-containing protein</fullName>
    </recommendedName>
</protein>
<proteinExistence type="predicted"/>
<feature type="chain" id="PRO_5021446989" description="Ferritin-like diiron domain-containing protein" evidence="2">
    <location>
        <begin position="22"/>
        <end position="434"/>
    </location>
</feature>
<dbReference type="InterPro" id="IPR009078">
    <property type="entry name" value="Ferritin-like_SF"/>
</dbReference>
<name>A0A507E788_9FUNG</name>
<dbReference type="SUPFAM" id="SSF47240">
    <property type="entry name" value="Ferritin-like"/>
    <property type="match status" value="1"/>
</dbReference>
<organism evidence="3 4">
    <name type="scientific">Powellomyces hirtus</name>
    <dbReference type="NCBI Taxonomy" id="109895"/>
    <lineage>
        <taxon>Eukaryota</taxon>
        <taxon>Fungi</taxon>
        <taxon>Fungi incertae sedis</taxon>
        <taxon>Chytridiomycota</taxon>
        <taxon>Chytridiomycota incertae sedis</taxon>
        <taxon>Chytridiomycetes</taxon>
        <taxon>Spizellomycetales</taxon>
        <taxon>Powellomycetaceae</taxon>
        <taxon>Powellomyces</taxon>
    </lineage>
</organism>
<feature type="signal peptide" evidence="2">
    <location>
        <begin position="1"/>
        <end position="21"/>
    </location>
</feature>
<gene>
    <name evidence="3" type="ORF">PhCBS80983_g02165</name>
</gene>
<evidence type="ECO:0008006" key="5">
    <source>
        <dbReference type="Google" id="ProtNLM"/>
    </source>
</evidence>
<feature type="region of interest" description="Disordered" evidence="1">
    <location>
        <begin position="93"/>
        <end position="130"/>
    </location>
</feature>
<keyword evidence="4" id="KW-1185">Reference proteome</keyword>